<dbReference type="Gene3D" id="3.30.1150.10">
    <property type="match status" value="1"/>
</dbReference>
<accession>A0A429VCR5</accession>
<dbReference type="GO" id="GO:0031992">
    <property type="term" value="F:energy transducer activity"/>
    <property type="evidence" value="ECO:0007669"/>
    <property type="project" value="TreeGrafter"/>
</dbReference>
<protein>
    <submittedName>
        <fullName evidence="13">Energy transducer TonB</fullName>
    </submittedName>
</protein>
<keyword evidence="4" id="KW-1003">Cell membrane</keyword>
<feature type="compositionally biased region" description="Gly residues" evidence="10">
    <location>
        <begin position="133"/>
        <end position="158"/>
    </location>
</feature>
<evidence type="ECO:0000259" key="12">
    <source>
        <dbReference type="PROSITE" id="PS52015"/>
    </source>
</evidence>
<evidence type="ECO:0000256" key="5">
    <source>
        <dbReference type="ARBA" id="ARBA00022519"/>
    </source>
</evidence>
<dbReference type="AlphaFoldDB" id="A0A429VCR5"/>
<feature type="compositionally biased region" description="Basic and acidic residues" evidence="10">
    <location>
        <begin position="74"/>
        <end position="83"/>
    </location>
</feature>
<gene>
    <name evidence="13" type="ORF">HMF7854_13120</name>
</gene>
<dbReference type="InterPro" id="IPR006260">
    <property type="entry name" value="TonB/TolA_C"/>
</dbReference>
<evidence type="ECO:0000256" key="7">
    <source>
        <dbReference type="ARBA" id="ARBA00022927"/>
    </source>
</evidence>
<dbReference type="GO" id="GO:0098797">
    <property type="term" value="C:plasma membrane protein complex"/>
    <property type="evidence" value="ECO:0007669"/>
    <property type="project" value="TreeGrafter"/>
</dbReference>
<dbReference type="Pfam" id="PF03544">
    <property type="entry name" value="TonB_C"/>
    <property type="match status" value="1"/>
</dbReference>
<evidence type="ECO:0000256" key="8">
    <source>
        <dbReference type="ARBA" id="ARBA00022989"/>
    </source>
</evidence>
<keyword evidence="14" id="KW-1185">Reference proteome</keyword>
<feature type="region of interest" description="Disordered" evidence="10">
    <location>
        <begin position="57"/>
        <end position="98"/>
    </location>
</feature>
<dbReference type="NCBIfam" id="TIGR01352">
    <property type="entry name" value="tonB_Cterm"/>
    <property type="match status" value="1"/>
</dbReference>
<evidence type="ECO:0000313" key="14">
    <source>
        <dbReference type="Proteomes" id="UP000274661"/>
    </source>
</evidence>
<feature type="transmembrane region" description="Helical" evidence="11">
    <location>
        <begin position="12"/>
        <end position="31"/>
    </location>
</feature>
<feature type="region of interest" description="Disordered" evidence="10">
    <location>
        <begin position="122"/>
        <end position="158"/>
    </location>
</feature>
<evidence type="ECO:0000256" key="3">
    <source>
        <dbReference type="ARBA" id="ARBA00022448"/>
    </source>
</evidence>
<keyword evidence="8 11" id="KW-1133">Transmembrane helix</keyword>
<comment type="subcellular location">
    <subcellularLocation>
        <location evidence="1">Cell inner membrane</location>
        <topology evidence="1">Single-pass membrane protein</topology>
        <orientation evidence="1">Periplasmic side</orientation>
    </subcellularLocation>
</comment>
<dbReference type="InterPro" id="IPR051045">
    <property type="entry name" value="TonB-dependent_transducer"/>
</dbReference>
<dbReference type="PROSITE" id="PS52015">
    <property type="entry name" value="TONB_CTD"/>
    <property type="match status" value="1"/>
</dbReference>
<comment type="similarity">
    <text evidence="2">Belongs to the TonB family.</text>
</comment>
<feature type="region of interest" description="Disordered" evidence="10">
    <location>
        <begin position="239"/>
        <end position="267"/>
    </location>
</feature>
<name>A0A429VCR5_9SPHN</name>
<keyword evidence="7" id="KW-0653">Protein transport</keyword>
<proteinExistence type="inferred from homology"/>
<sequence>MKRQLEKSREEKIGSAAAVIAVHAALGWALIQGLGFRVSNYVENPLKVFDVLPEAPPPPLLVPKPPPPPKVKQSRAERPKDAEGAAAPPAKKNTPTEVVAPKPVLPVPTPIAAAPVAGQGTAAKSGAAPVDGPGTGAGGLGNGTGSGLSGNGPGGGGGGVGEDAEMVSGWINARSDFPVEAVRANAQGTVYFDFTILPTGRVTACQVVRSSGYRILDDQTCRLAQDRFRFRPATDAGGRAISQRVHGRQAWELGRGRDRSDDEEDDR</sequence>
<evidence type="ECO:0000256" key="6">
    <source>
        <dbReference type="ARBA" id="ARBA00022692"/>
    </source>
</evidence>
<dbReference type="EMBL" id="RWJF01000001">
    <property type="protein sequence ID" value="RST31671.1"/>
    <property type="molecule type" value="Genomic_DNA"/>
</dbReference>
<dbReference type="PANTHER" id="PTHR33446:SF2">
    <property type="entry name" value="PROTEIN TONB"/>
    <property type="match status" value="1"/>
</dbReference>
<dbReference type="Proteomes" id="UP000274661">
    <property type="component" value="Unassembled WGS sequence"/>
</dbReference>
<evidence type="ECO:0000313" key="13">
    <source>
        <dbReference type="EMBL" id="RST31671.1"/>
    </source>
</evidence>
<dbReference type="InterPro" id="IPR037682">
    <property type="entry name" value="TonB_C"/>
</dbReference>
<dbReference type="GO" id="GO:0015031">
    <property type="term" value="P:protein transport"/>
    <property type="evidence" value="ECO:0007669"/>
    <property type="project" value="UniProtKB-KW"/>
</dbReference>
<reference evidence="13 14" key="1">
    <citation type="submission" date="2018-12" db="EMBL/GenBank/DDBJ databases">
        <title>Sphingomonas sp. HMF7854 Genome sequencing and assembly.</title>
        <authorList>
            <person name="Cha I."/>
            <person name="Kang H."/>
            <person name="Kim H."/>
            <person name="Kang J."/>
            <person name="Joh K."/>
        </authorList>
    </citation>
    <scope>NUCLEOTIDE SEQUENCE [LARGE SCALE GENOMIC DNA]</scope>
    <source>
        <strain evidence="13 14">HMF7854</strain>
    </source>
</reference>
<keyword evidence="9 11" id="KW-0472">Membrane</keyword>
<keyword evidence="3" id="KW-0813">Transport</keyword>
<dbReference type="OrthoDB" id="7390536at2"/>
<keyword evidence="6 11" id="KW-0812">Transmembrane</keyword>
<feature type="compositionally biased region" description="Pro residues" evidence="10">
    <location>
        <begin position="57"/>
        <end position="70"/>
    </location>
</feature>
<keyword evidence="5" id="KW-0997">Cell inner membrane</keyword>
<dbReference type="SUPFAM" id="SSF74653">
    <property type="entry name" value="TolA/TonB C-terminal domain"/>
    <property type="match status" value="1"/>
</dbReference>
<feature type="domain" description="TonB C-terminal" evidence="12">
    <location>
        <begin position="162"/>
        <end position="260"/>
    </location>
</feature>
<evidence type="ECO:0000256" key="2">
    <source>
        <dbReference type="ARBA" id="ARBA00006555"/>
    </source>
</evidence>
<dbReference type="GO" id="GO:0055085">
    <property type="term" value="P:transmembrane transport"/>
    <property type="evidence" value="ECO:0007669"/>
    <property type="project" value="InterPro"/>
</dbReference>
<evidence type="ECO:0000256" key="4">
    <source>
        <dbReference type="ARBA" id="ARBA00022475"/>
    </source>
</evidence>
<dbReference type="RefSeq" id="WP_126719611.1">
    <property type="nucleotide sequence ID" value="NZ_RWJF01000001.1"/>
</dbReference>
<comment type="caution">
    <text evidence="13">The sequence shown here is derived from an EMBL/GenBank/DDBJ whole genome shotgun (WGS) entry which is preliminary data.</text>
</comment>
<organism evidence="13 14">
    <name type="scientific">Sphingomonas ginkgonis</name>
    <dbReference type="NCBI Taxonomy" id="2315330"/>
    <lineage>
        <taxon>Bacteria</taxon>
        <taxon>Pseudomonadati</taxon>
        <taxon>Pseudomonadota</taxon>
        <taxon>Alphaproteobacteria</taxon>
        <taxon>Sphingomonadales</taxon>
        <taxon>Sphingomonadaceae</taxon>
        <taxon>Sphingomonas</taxon>
    </lineage>
</organism>
<evidence type="ECO:0000256" key="10">
    <source>
        <dbReference type="SAM" id="MobiDB-lite"/>
    </source>
</evidence>
<evidence type="ECO:0000256" key="1">
    <source>
        <dbReference type="ARBA" id="ARBA00004383"/>
    </source>
</evidence>
<evidence type="ECO:0000256" key="11">
    <source>
        <dbReference type="SAM" id="Phobius"/>
    </source>
</evidence>
<evidence type="ECO:0000256" key="9">
    <source>
        <dbReference type="ARBA" id="ARBA00023136"/>
    </source>
</evidence>
<dbReference type="PANTHER" id="PTHR33446">
    <property type="entry name" value="PROTEIN TONB-RELATED"/>
    <property type="match status" value="1"/>
</dbReference>